<dbReference type="PANTHER" id="PTHR28582:SF1">
    <property type="entry name" value="TRNA-SPLICING ENDONUCLEASE SUBUNIT SEN15"/>
    <property type="match status" value="1"/>
</dbReference>
<dbReference type="SUPFAM" id="SSF53032">
    <property type="entry name" value="tRNA-intron endonuclease catalytic domain-like"/>
    <property type="match status" value="1"/>
</dbReference>
<keyword evidence="4" id="KW-0255">Endonuclease</keyword>
<accession>A0A9P6E7V0</accession>
<dbReference type="GO" id="GO:0005634">
    <property type="term" value="C:nucleus"/>
    <property type="evidence" value="ECO:0007669"/>
    <property type="project" value="UniProtKB-ARBA"/>
</dbReference>
<organism evidence="4 5">
    <name type="scientific">Crepidotus variabilis</name>
    <dbReference type="NCBI Taxonomy" id="179855"/>
    <lineage>
        <taxon>Eukaryota</taxon>
        <taxon>Fungi</taxon>
        <taxon>Dikarya</taxon>
        <taxon>Basidiomycota</taxon>
        <taxon>Agaricomycotina</taxon>
        <taxon>Agaricomycetes</taxon>
        <taxon>Agaricomycetidae</taxon>
        <taxon>Agaricales</taxon>
        <taxon>Agaricineae</taxon>
        <taxon>Crepidotaceae</taxon>
        <taxon>Crepidotus</taxon>
    </lineage>
</organism>
<dbReference type="InterPro" id="IPR018593">
    <property type="entry name" value="tRNA-endonuc_su_Sen15"/>
</dbReference>
<sequence>MDTHPSYGILSPLLEKYPKSSASFFQTYNDITYAQKWQDVHVEDLSCCSRGVIKGRKPEGGPLLFVIPCSLSESLSFDWLQNAFKELFPQPTSTAETLFIYLAITSSDASIVYYKLNQGIVKPSV</sequence>
<dbReference type="InterPro" id="IPR036167">
    <property type="entry name" value="tRNA_intron_Endo_cat-like_sf"/>
</dbReference>
<keyword evidence="4" id="KW-0540">Nuclease</keyword>
<reference evidence="4" key="1">
    <citation type="submission" date="2020-11" db="EMBL/GenBank/DDBJ databases">
        <authorList>
            <consortium name="DOE Joint Genome Institute"/>
            <person name="Ahrendt S."/>
            <person name="Riley R."/>
            <person name="Andreopoulos W."/>
            <person name="Labutti K."/>
            <person name="Pangilinan J."/>
            <person name="Ruiz-Duenas F.J."/>
            <person name="Barrasa J.M."/>
            <person name="Sanchez-Garcia M."/>
            <person name="Camarero S."/>
            <person name="Miyauchi S."/>
            <person name="Serrano A."/>
            <person name="Linde D."/>
            <person name="Babiker R."/>
            <person name="Drula E."/>
            <person name="Ayuso-Fernandez I."/>
            <person name="Pacheco R."/>
            <person name="Padilla G."/>
            <person name="Ferreira P."/>
            <person name="Barriuso J."/>
            <person name="Kellner H."/>
            <person name="Castanera R."/>
            <person name="Alfaro M."/>
            <person name="Ramirez L."/>
            <person name="Pisabarro A.G."/>
            <person name="Kuo A."/>
            <person name="Tritt A."/>
            <person name="Lipzen A."/>
            <person name="He G."/>
            <person name="Yan M."/>
            <person name="Ng V."/>
            <person name="Cullen D."/>
            <person name="Martin F."/>
            <person name="Rosso M.-N."/>
            <person name="Henrissat B."/>
            <person name="Hibbett D."/>
            <person name="Martinez A.T."/>
            <person name="Grigoriev I.V."/>
        </authorList>
    </citation>
    <scope>NUCLEOTIDE SEQUENCE</scope>
    <source>
        <strain evidence="4">CBS 506.95</strain>
    </source>
</reference>
<keyword evidence="2" id="KW-0819">tRNA processing</keyword>
<proteinExistence type="inferred from homology"/>
<dbReference type="GO" id="GO:0004519">
    <property type="term" value="F:endonuclease activity"/>
    <property type="evidence" value="ECO:0007669"/>
    <property type="project" value="UniProtKB-KW"/>
</dbReference>
<evidence type="ECO:0000256" key="2">
    <source>
        <dbReference type="ARBA" id="ARBA00022694"/>
    </source>
</evidence>
<name>A0A9P6E7V0_9AGAR</name>
<dbReference type="AlphaFoldDB" id="A0A9P6E7V0"/>
<keyword evidence="4" id="KW-0378">Hydrolase</keyword>
<keyword evidence="5" id="KW-1185">Reference proteome</keyword>
<dbReference type="Proteomes" id="UP000807306">
    <property type="component" value="Unassembled WGS sequence"/>
</dbReference>
<comment type="caution">
    <text evidence="4">The sequence shown here is derived from an EMBL/GenBank/DDBJ whole genome shotgun (WGS) entry which is preliminary data.</text>
</comment>
<dbReference type="GO" id="GO:0003676">
    <property type="term" value="F:nucleic acid binding"/>
    <property type="evidence" value="ECO:0007669"/>
    <property type="project" value="InterPro"/>
</dbReference>
<dbReference type="PANTHER" id="PTHR28582">
    <property type="entry name" value="TRNA-SPLICING ENDONUCLEASE SUBUNIT SEN15"/>
    <property type="match status" value="1"/>
</dbReference>
<feature type="domain" description="tRNA-splicing endonuclease subunit Sen15" evidence="3">
    <location>
        <begin position="26"/>
        <end position="124"/>
    </location>
</feature>
<comment type="similarity">
    <text evidence="1">Belongs to the SEN15 family.</text>
</comment>
<evidence type="ECO:0000313" key="5">
    <source>
        <dbReference type="Proteomes" id="UP000807306"/>
    </source>
</evidence>
<dbReference type="Gene3D" id="3.40.1350.10">
    <property type="match status" value="1"/>
</dbReference>
<protein>
    <submittedName>
        <fullName evidence="4">tRNA intron endonuclease</fullName>
    </submittedName>
</protein>
<dbReference type="OrthoDB" id="10002170at2759"/>
<dbReference type="Pfam" id="PF09631">
    <property type="entry name" value="Sen15"/>
    <property type="match status" value="1"/>
</dbReference>
<dbReference type="EMBL" id="MU157901">
    <property type="protein sequence ID" value="KAF9524273.1"/>
    <property type="molecule type" value="Genomic_DNA"/>
</dbReference>
<evidence type="ECO:0000256" key="1">
    <source>
        <dbReference type="ARBA" id="ARBA00006091"/>
    </source>
</evidence>
<dbReference type="GO" id="GO:0006388">
    <property type="term" value="P:tRNA splicing, via endonucleolytic cleavage and ligation"/>
    <property type="evidence" value="ECO:0007669"/>
    <property type="project" value="InterPro"/>
</dbReference>
<evidence type="ECO:0000313" key="4">
    <source>
        <dbReference type="EMBL" id="KAF9524273.1"/>
    </source>
</evidence>
<gene>
    <name evidence="4" type="ORF">CPB83DRAFT_861522</name>
</gene>
<dbReference type="InterPro" id="IPR011856">
    <property type="entry name" value="tRNA_endonuc-like_dom_sf"/>
</dbReference>
<evidence type="ECO:0000259" key="3">
    <source>
        <dbReference type="Pfam" id="PF09631"/>
    </source>
</evidence>